<dbReference type="Pfam" id="PF11225">
    <property type="entry name" value="DUF3024"/>
    <property type="match status" value="1"/>
</dbReference>
<evidence type="ECO:0008006" key="3">
    <source>
        <dbReference type="Google" id="ProtNLM"/>
    </source>
</evidence>
<dbReference type="InterPro" id="IPR021388">
    <property type="entry name" value="DUF3024"/>
</dbReference>
<keyword evidence="2" id="KW-1185">Reference proteome</keyword>
<dbReference type="KEGG" id="uli:ETAA1_29720"/>
<protein>
    <recommendedName>
        <fullName evidence="3">DUF3024 domain-containing protein</fullName>
    </recommendedName>
</protein>
<evidence type="ECO:0000313" key="1">
    <source>
        <dbReference type="EMBL" id="QDU21009.1"/>
    </source>
</evidence>
<organism evidence="1 2">
    <name type="scientific">Urbifossiella limnaea</name>
    <dbReference type="NCBI Taxonomy" id="2528023"/>
    <lineage>
        <taxon>Bacteria</taxon>
        <taxon>Pseudomonadati</taxon>
        <taxon>Planctomycetota</taxon>
        <taxon>Planctomycetia</taxon>
        <taxon>Gemmatales</taxon>
        <taxon>Gemmataceae</taxon>
        <taxon>Urbifossiella</taxon>
    </lineage>
</organism>
<reference evidence="1 2" key="1">
    <citation type="submission" date="2019-02" db="EMBL/GenBank/DDBJ databases">
        <title>Deep-cultivation of Planctomycetes and their phenomic and genomic characterization uncovers novel biology.</title>
        <authorList>
            <person name="Wiegand S."/>
            <person name="Jogler M."/>
            <person name="Boedeker C."/>
            <person name="Pinto D."/>
            <person name="Vollmers J."/>
            <person name="Rivas-Marin E."/>
            <person name="Kohn T."/>
            <person name="Peeters S.H."/>
            <person name="Heuer A."/>
            <person name="Rast P."/>
            <person name="Oberbeckmann S."/>
            <person name="Bunk B."/>
            <person name="Jeske O."/>
            <person name="Meyerdierks A."/>
            <person name="Storesund J.E."/>
            <person name="Kallscheuer N."/>
            <person name="Luecker S."/>
            <person name="Lage O.M."/>
            <person name="Pohl T."/>
            <person name="Merkel B.J."/>
            <person name="Hornburger P."/>
            <person name="Mueller R.-W."/>
            <person name="Bruemmer F."/>
            <person name="Labrenz M."/>
            <person name="Spormann A.M."/>
            <person name="Op den Camp H."/>
            <person name="Overmann J."/>
            <person name="Amann R."/>
            <person name="Jetten M.S.M."/>
            <person name="Mascher T."/>
            <person name="Medema M.H."/>
            <person name="Devos D.P."/>
            <person name="Kaster A.-K."/>
            <person name="Ovreas L."/>
            <person name="Rohde M."/>
            <person name="Galperin M.Y."/>
            <person name="Jogler C."/>
        </authorList>
    </citation>
    <scope>NUCLEOTIDE SEQUENCE [LARGE SCALE GENOMIC DNA]</scope>
    <source>
        <strain evidence="1 2">ETA_A1</strain>
    </source>
</reference>
<dbReference type="AlphaFoldDB" id="A0A517XU22"/>
<gene>
    <name evidence="1" type="ORF">ETAA1_29720</name>
</gene>
<dbReference type="Proteomes" id="UP000319576">
    <property type="component" value="Chromosome"/>
</dbReference>
<evidence type="ECO:0000313" key="2">
    <source>
        <dbReference type="Proteomes" id="UP000319576"/>
    </source>
</evidence>
<accession>A0A517XU22</accession>
<name>A0A517XU22_9BACT</name>
<dbReference type="EMBL" id="CP036273">
    <property type="protein sequence ID" value="QDU21009.1"/>
    <property type="molecule type" value="Genomic_DNA"/>
</dbReference>
<sequence>MDGSVDLHLTRIEAYIAEKGGGVVVRKVGGGYSLFRESSGRPVARFRPTGAGDAVEVKWWSHRERWDDIGDFGPIVLPLDRALAYLAEDPMGCFWH</sequence>
<dbReference type="RefSeq" id="WP_202920896.1">
    <property type="nucleotide sequence ID" value="NZ_CP036273.1"/>
</dbReference>
<proteinExistence type="predicted"/>